<evidence type="ECO:0000313" key="1">
    <source>
        <dbReference type="EMBL" id="STD58910.1"/>
    </source>
</evidence>
<dbReference type="EMBL" id="UFXS01000001">
    <property type="protein sequence ID" value="STD58910.1"/>
    <property type="molecule type" value="Genomic_DNA"/>
</dbReference>
<dbReference type="Gene3D" id="3.10.450.50">
    <property type="match status" value="1"/>
</dbReference>
<dbReference type="RefSeq" id="WP_038331726.1">
    <property type="nucleotide sequence ID" value="NZ_JSYQ01000003.1"/>
</dbReference>
<dbReference type="SUPFAM" id="SSF54427">
    <property type="entry name" value="NTF2-like"/>
    <property type="match status" value="1"/>
</dbReference>
<sequence length="127" mass="14303">MENKNANSITDYEAIINTMKTYTEGFRTGDTKIFNDVFTKDAVMYGYWNGHFVEGSIENLYASVKQAGAAPNIISHVSILDKTTTTALVRNEVEANATGDNFTEFHSLIKEGDVWKIVSKVFHKYDH</sequence>
<dbReference type="InterPro" id="IPR039437">
    <property type="entry name" value="FrzH/put_lumazine-bd"/>
</dbReference>
<organism evidence="1 2">
    <name type="scientific">Empedobacter falsenii</name>
    <dbReference type="NCBI Taxonomy" id="343874"/>
    <lineage>
        <taxon>Bacteria</taxon>
        <taxon>Pseudomonadati</taxon>
        <taxon>Bacteroidota</taxon>
        <taxon>Flavobacteriia</taxon>
        <taxon>Flavobacteriales</taxon>
        <taxon>Weeksellaceae</taxon>
        <taxon>Empedobacter</taxon>
    </lineage>
</organism>
<reference evidence="1 2" key="1">
    <citation type="submission" date="2018-06" db="EMBL/GenBank/DDBJ databases">
        <authorList>
            <consortium name="Pathogen Informatics"/>
            <person name="Doyle S."/>
        </authorList>
    </citation>
    <scope>NUCLEOTIDE SEQUENCE [LARGE SCALE GENOMIC DNA]</scope>
    <source>
        <strain evidence="1 2">NCTC13456</strain>
    </source>
</reference>
<dbReference type="InterPro" id="IPR032710">
    <property type="entry name" value="NTF2-like_dom_sf"/>
</dbReference>
<dbReference type="Pfam" id="PF12893">
    <property type="entry name" value="Lumazine_bd_2"/>
    <property type="match status" value="1"/>
</dbReference>
<protein>
    <submittedName>
        <fullName evidence="1">Lumazine-binding</fullName>
    </submittedName>
</protein>
<name>A0A376GG82_9FLAO</name>
<evidence type="ECO:0000313" key="2">
    <source>
        <dbReference type="Proteomes" id="UP000254737"/>
    </source>
</evidence>
<gene>
    <name evidence="1" type="ORF">NCTC13456_02538</name>
</gene>
<dbReference type="OrthoDB" id="8445243at2"/>
<dbReference type="Proteomes" id="UP000254737">
    <property type="component" value="Unassembled WGS sequence"/>
</dbReference>
<accession>A0A376GG82</accession>
<proteinExistence type="predicted"/>
<dbReference type="AlphaFoldDB" id="A0A376GG82"/>
<dbReference type="STRING" id="343874.GCA_000805695_02004"/>